<organism evidence="2 3">
    <name type="scientific">Oceanivirga miroungae</name>
    <dbReference type="NCBI Taxonomy" id="1130046"/>
    <lineage>
        <taxon>Bacteria</taxon>
        <taxon>Fusobacteriati</taxon>
        <taxon>Fusobacteriota</taxon>
        <taxon>Fusobacteriia</taxon>
        <taxon>Fusobacteriales</taxon>
        <taxon>Leptotrichiaceae</taxon>
        <taxon>Oceanivirga</taxon>
    </lineage>
</organism>
<dbReference type="Proteomes" id="UP000419017">
    <property type="component" value="Unassembled WGS sequence"/>
</dbReference>
<evidence type="ECO:0000313" key="3">
    <source>
        <dbReference type="Proteomes" id="UP000419017"/>
    </source>
</evidence>
<protein>
    <recommendedName>
        <fullName evidence="1">Antitoxin epsilon/PezA domain-containing protein</fullName>
    </recommendedName>
</protein>
<name>A0A6I8M9K1_9FUSO</name>
<dbReference type="Pfam" id="PF08998">
    <property type="entry name" value="Epsilon_antitox"/>
    <property type="match status" value="1"/>
</dbReference>
<dbReference type="RefSeq" id="WP_156682988.1">
    <property type="nucleotide sequence ID" value="NZ_CABWIB010000001.1"/>
</dbReference>
<dbReference type="AlphaFoldDB" id="A0A6I8M9K1"/>
<dbReference type="EMBL" id="CABWIB010000001">
    <property type="protein sequence ID" value="VWL84939.1"/>
    <property type="molecule type" value="Genomic_DNA"/>
</dbReference>
<dbReference type="InterPro" id="IPR035569">
    <property type="entry name" value="Antitoxin_epsilon/PezA_dom_sf"/>
</dbReference>
<dbReference type="GO" id="GO:0031342">
    <property type="term" value="P:negative regulation of cell killing"/>
    <property type="evidence" value="ECO:0007669"/>
    <property type="project" value="InterPro"/>
</dbReference>
<dbReference type="InterPro" id="IPR015090">
    <property type="entry name" value="Epsilon_PezA_dom"/>
</dbReference>
<gene>
    <name evidence="2" type="ORF">OMES3154_00212</name>
</gene>
<dbReference type="Gene3D" id="1.10.8.130">
    <property type="match status" value="1"/>
</dbReference>
<keyword evidence="3" id="KW-1185">Reference proteome</keyword>
<accession>A0A6I8M9K1</accession>
<evidence type="ECO:0000259" key="1">
    <source>
        <dbReference type="Pfam" id="PF08998"/>
    </source>
</evidence>
<dbReference type="GO" id="GO:0015643">
    <property type="term" value="F:toxic substance binding"/>
    <property type="evidence" value="ECO:0007669"/>
    <property type="project" value="InterPro"/>
</dbReference>
<sequence>MLDYKITLEKEVLREKSSGILADFYRFFLENEISETNKKILLILDDEVTKIYRNIFGSEYDSFEKLHEANGKLDLASSVLKRIEDEKYV</sequence>
<reference evidence="2 3" key="1">
    <citation type="submission" date="2019-10" db="EMBL/GenBank/DDBJ databases">
        <authorList>
            <person name="Blom J."/>
        </authorList>
    </citation>
    <scope>NUCLEOTIDE SEQUENCE [LARGE SCALE GENOMIC DNA]</scope>
    <source>
        <strain evidence="2 3">ES3154-GLU</strain>
    </source>
</reference>
<feature type="domain" description="Antitoxin epsilon/PezA" evidence="1">
    <location>
        <begin position="3"/>
        <end position="83"/>
    </location>
</feature>
<evidence type="ECO:0000313" key="2">
    <source>
        <dbReference type="EMBL" id="VWL84939.1"/>
    </source>
</evidence>
<dbReference type="GO" id="GO:0009636">
    <property type="term" value="P:response to toxic substance"/>
    <property type="evidence" value="ECO:0007669"/>
    <property type="project" value="InterPro"/>
</dbReference>
<proteinExistence type="predicted"/>